<dbReference type="OrthoDB" id="9777345at2"/>
<dbReference type="InterPro" id="IPR037050">
    <property type="entry name" value="DUF1254_sf"/>
</dbReference>
<dbReference type="AlphaFoldDB" id="A0A1B2AGC1"/>
<proteinExistence type="predicted"/>
<dbReference type="Proteomes" id="UP000092932">
    <property type="component" value="Chromosome"/>
</dbReference>
<sequence length="476" mass="51199">MNPLNHPFASLLLATMGTIEGPAALAAAPENPQALLKLSGDPASRDAKALEEMAYSYGLLLYQFGLPYVYFDDWRARRIARDTDAGRPRPTANSLTGVPTLMTARESTGGAPNVDTLYSWSPFDLAQGPVEIDVPATPGRYAAMQIADASLTNIGYISHRTQGDGAGRYLLVGPDWKGRAPRARKVIQSPTNEGLIILRVAVKGDADLPDAQKVQDRYRMSGPPAATTGSPVSQMVSAPGLLGFYDRLARILERNPLPERDRAWLSAFMAIGFDPARPGPIGLGNPAIERGLTRALEAGPSTVAWKIRNRGGELRGWTMDFRGGDYGGDFLSRAAGAIFGLVVNSPQEAIYFRALKDSSGRPLDGARTYTVTLPQAFVSQCAAFWSLTSYDSGSNLIDNADDKYAVVGRDPAVAVEPDGAIKVAVGGTPAADRLSNWMPATQSGPFAITFRCYQPGQSILHDPFLERTLPMIDRIE</sequence>
<dbReference type="PANTHER" id="PTHR36509:SF2">
    <property type="entry name" value="BLL3101 PROTEIN"/>
    <property type="match status" value="1"/>
</dbReference>
<dbReference type="SUPFAM" id="SSF160935">
    <property type="entry name" value="VPA0735-like"/>
    <property type="match status" value="1"/>
</dbReference>
<dbReference type="STRING" id="692370.A6F68_02713"/>
<accession>A0A1B2AGC1</accession>
<dbReference type="KEGG" id="ado:A6F68_02713"/>
<organism evidence="3 4">
    <name type="scientific">Tsuneonella dongtanensis</name>
    <dbReference type="NCBI Taxonomy" id="692370"/>
    <lineage>
        <taxon>Bacteria</taxon>
        <taxon>Pseudomonadati</taxon>
        <taxon>Pseudomonadota</taxon>
        <taxon>Alphaproteobacteria</taxon>
        <taxon>Sphingomonadales</taxon>
        <taxon>Erythrobacteraceae</taxon>
        <taxon>Tsuneonella</taxon>
    </lineage>
</organism>
<reference evidence="3 4" key="1">
    <citation type="submission" date="2016-07" db="EMBL/GenBank/DDBJ databases">
        <title>Complete genome sequence of Altererythrobacter dongtanensis KCTC 22672, a type strain with esterase isolated from tidal flat.</title>
        <authorList>
            <person name="Cheng H."/>
            <person name="Wu Y.-H."/>
            <person name="Zhou P."/>
            <person name="Huo Y.-Y."/>
            <person name="Wang C.-S."/>
            <person name="Xu X.-W."/>
        </authorList>
    </citation>
    <scope>NUCLEOTIDE SEQUENCE [LARGE SCALE GENOMIC DNA]</scope>
    <source>
        <strain evidence="3 4">KCTC 22672</strain>
    </source>
</reference>
<feature type="domain" description="DUF1254" evidence="2">
    <location>
        <begin position="93"/>
        <end position="220"/>
    </location>
</feature>
<dbReference type="Gene3D" id="2.60.40.1610">
    <property type="entry name" value="Domain of unknown function DUF1254"/>
    <property type="match status" value="1"/>
</dbReference>
<evidence type="ECO:0000259" key="1">
    <source>
        <dbReference type="Pfam" id="PF06742"/>
    </source>
</evidence>
<evidence type="ECO:0000313" key="4">
    <source>
        <dbReference type="Proteomes" id="UP000092932"/>
    </source>
</evidence>
<keyword evidence="4" id="KW-1185">Reference proteome</keyword>
<evidence type="ECO:0000313" key="3">
    <source>
        <dbReference type="EMBL" id="ANY21203.1"/>
    </source>
</evidence>
<dbReference type="EMBL" id="CP016591">
    <property type="protein sequence ID" value="ANY21203.1"/>
    <property type="molecule type" value="Genomic_DNA"/>
</dbReference>
<dbReference type="InterPro" id="IPR037049">
    <property type="entry name" value="DUF1214_C_sf"/>
</dbReference>
<dbReference type="PANTHER" id="PTHR36509">
    <property type="entry name" value="BLL3101 PROTEIN"/>
    <property type="match status" value="1"/>
</dbReference>
<evidence type="ECO:0000259" key="2">
    <source>
        <dbReference type="Pfam" id="PF06863"/>
    </source>
</evidence>
<dbReference type="RefSeq" id="WP_084001837.1">
    <property type="nucleotide sequence ID" value="NZ_CP016591.1"/>
</dbReference>
<dbReference type="InterPro" id="IPR010621">
    <property type="entry name" value="DUF1214"/>
</dbReference>
<name>A0A1B2AGC1_9SPHN</name>
<dbReference type="Gene3D" id="2.60.120.600">
    <property type="entry name" value="Domain of unknown function DUF1214, C-terminal domain"/>
    <property type="match status" value="1"/>
</dbReference>
<evidence type="ECO:0008006" key="5">
    <source>
        <dbReference type="Google" id="ProtNLM"/>
    </source>
</evidence>
<dbReference type="Pfam" id="PF06742">
    <property type="entry name" value="DUF1214"/>
    <property type="match status" value="1"/>
</dbReference>
<dbReference type="InterPro" id="IPR010679">
    <property type="entry name" value="DUF1254"/>
</dbReference>
<dbReference type="Pfam" id="PF06863">
    <property type="entry name" value="DUF1254"/>
    <property type="match status" value="1"/>
</dbReference>
<gene>
    <name evidence="3" type="ORF">A6F68_02713</name>
</gene>
<feature type="domain" description="DUF1214" evidence="1">
    <location>
        <begin position="348"/>
        <end position="456"/>
    </location>
</feature>
<protein>
    <recommendedName>
        <fullName evidence="5">DUF1254 domain-containing protein</fullName>
    </recommendedName>
</protein>